<keyword evidence="4 10" id="KW-1003">Cell membrane</keyword>
<dbReference type="InterPro" id="IPR005503">
    <property type="entry name" value="FliL"/>
</dbReference>
<comment type="subcellular location">
    <subcellularLocation>
        <location evidence="2">Cell membrane</location>
        <topology evidence="2">Single-pass membrane protein</topology>
    </subcellularLocation>
</comment>
<organism evidence="11 12">
    <name type="scientific">Paenibacillus gallinarum</name>
    <dbReference type="NCBI Taxonomy" id="2762232"/>
    <lineage>
        <taxon>Bacteria</taxon>
        <taxon>Bacillati</taxon>
        <taxon>Bacillota</taxon>
        <taxon>Bacilli</taxon>
        <taxon>Bacillales</taxon>
        <taxon>Paenibacillaceae</taxon>
        <taxon>Paenibacillus</taxon>
    </lineage>
</organism>
<sequence>MKKMLPWISTIMLAVTLIVLVTIIMKGQMNAGNEQPTSKVSDNKPHLSADEIVEVSSEIIDIKTNLADPNYLVQMNFAIQLDSKKAKEDFEKIKDLIVTPIIIQKLADTSPETLNVTSGRKKFNSELKVLINKELTEGQLQDIRITKFLSTPMM</sequence>
<evidence type="ECO:0000313" key="12">
    <source>
        <dbReference type="Proteomes" id="UP000608071"/>
    </source>
</evidence>
<protein>
    <recommendedName>
        <fullName evidence="10">Flagellar protein FliL</fullName>
    </recommendedName>
</protein>
<name>A0ABR8SUR2_9BACL</name>
<keyword evidence="7 10" id="KW-0283">Flagellar rotation</keyword>
<comment type="similarity">
    <text evidence="3 10">Belongs to the FliL family.</text>
</comment>
<keyword evidence="12" id="KW-1185">Reference proteome</keyword>
<proteinExistence type="inferred from homology"/>
<dbReference type="Pfam" id="PF03748">
    <property type="entry name" value="FliL"/>
    <property type="match status" value="1"/>
</dbReference>
<dbReference type="Proteomes" id="UP000608071">
    <property type="component" value="Unassembled WGS sequence"/>
</dbReference>
<comment type="caution">
    <text evidence="11">The sequence shown here is derived from an EMBL/GenBank/DDBJ whole genome shotgun (WGS) entry which is preliminary data.</text>
</comment>
<evidence type="ECO:0000256" key="6">
    <source>
        <dbReference type="ARBA" id="ARBA00022692"/>
    </source>
</evidence>
<evidence type="ECO:0000256" key="4">
    <source>
        <dbReference type="ARBA" id="ARBA00022475"/>
    </source>
</evidence>
<evidence type="ECO:0000256" key="3">
    <source>
        <dbReference type="ARBA" id="ARBA00008281"/>
    </source>
</evidence>
<evidence type="ECO:0000313" key="11">
    <source>
        <dbReference type="EMBL" id="MBD7967226.1"/>
    </source>
</evidence>
<evidence type="ECO:0000256" key="2">
    <source>
        <dbReference type="ARBA" id="ARBA00004162"/>
    </source>
</evidence>
<keyword evidence="6" id="KW-0812">Transmembrane</keyword>
<keyword evidence="9 10" id="KW-0472">Membrane</keyword>
<dbReference type="EMBL" id="JACSQL010000001">
    <property type="protein sequence ID" value="MBD7967226.1"/>
    <property type="molecule type" value="Genomic_DNA"/>
</dbReference>
<keyword evidence="11" id="KW-0966">Cell projection</keyword>
<evidence type="ECO:0000256" key="7">
    <source>
        <dbReference type="ARBA" id="ARBA00022779"/>
    </source>
</evidence>
<evidence type="ECO:0000256" key="1">
    <source>
        <dbReference type="ARBA" id="ARBA00002254"/>
    </source>
</evidence>
<evidence type="ECO:0000256" key="8">
    <source>
        <dbReference type="ARBA" id="ARBA00022989"/>
    </source>
</evidence>
<evidence type="ECO:0000256" key="5">
    <source>
        <dbReference type="ARBA" id="ARBA00022500"/>
    </source>
</evidence>
<keyword evidence="11" id="KW-0969">Cilium</keyword>
<keyword evidence="8" id="KW-1133">Transmembrane helix</keyword>
<evidence type="ECO:0000256" key="9">
    <source>
        <dbReference type="ARBA" id="ARBA00023136"/>
    </source>
</evidence>
<accession>A0ABR8SUR2</accession>
<keyword evidence="11" id="KW-0282">Flagellum</keyword>
<evidence type="ECO:0000256" key="10">
    <source>
        <dbReference type="RuleBase" id="RU364125"/>
    </source>
</evidence>
<comment type="function">
    <text evidence="1 10">Controls the rotational direction of flagella during chemotaxis.</text>
</comment>
<keyword evidence="5 10" id="KW-0145">Chemotaxis</keyword>
<reference evidence="11 12" key="1">
    <citation type="submission" date="2020-08" db="EMBL/GenBank/DDBJ databases">
        <title>A Genomic Blueprint of the Chicken Gut Microbiome.</title>
        <authorList>
            <person name="Gilroy R."/>
            <person name="Ravi A."/>
            <person name="Getino M."/>
            <person name="Pursley I."/>
            <person name="Horton D.L."/>
            <person name="Alikhan N.-F."/>
            <person name="Baker D."/>
            <person name="Gharbi K."/>
            <person name="Hall N."/>
            <person name="Watson M."/>
            <person name="Adriaenssens E.M."/>
            <person name="Foster-Nyarko E."/>
            <person name="Jarju S."/>
            <person name="Secka A."/>
            <person name="Antonio M."/>
            <person name="Oren A."/>
            <person name="Chaudhuri R."/>
            <person name="La Ragione R.M."/>
            <person name="Hildebrand F."/>
            <person name="Pallen M.J."/>
        </authorList>
    </citation>
    <scope>NUCLEOTIDE SEQUENCE [LARGE SCALE GENOMIC DNA]</scope>
    <source>
        <strain evidence="11 12">Sa2BVA9</strain>
    </source>
</reference>
<dbReference type="RefSeq" id="WP_191798389.1">
    <property type="nucleotide sequence ID" value="NZ_JACSQL010000001.1"/>
</dbReference>
<gene>
    <name evidence="11" type="ORF">H9647_04055</name>
</gene>